<evidence type="ECO:0000313" key="5">
    <source>
        <dbReference type="EMBL" id="EFJ22109.1"/>
    </source>
</evidence>
<dbReference type="Gene3D" id="1.10.510.10">
    <property type="entry name" value="Transferase(Phosphotransferase) domain 1"/>
    <property type="match status" value="1"/>
</dbReference>
<dbReference type="GO" id="GO:0004674">
    <property type="term" value="F:protein serine/threonine kinase activity"/>
    <property type="evidence" value="ECO:0000318"/>
    <property type="project" value="GO_Central"/>
</dbReference>
<keyword evidence="3" id="KW-0418">Kinase</keyword>
<dbReference type="Gramene" id="EFJ22109">
    <property type="protein sequence ID" value="EFJ22109"/>
    <property type="gene ID" value="SELMODRAFT_416930"/>
</dbReference>
<dbReference type="GO" id="GO:0005524">
    <property type="term" value="F:ATP binding"/>
    <property type="evidence" value="ECO:0007669"/>
    <property type="project" value="UniProtKB-KW"/>
</dbReference>
<evidence type="ECO:0000256" key="4">
    <source>
        <dbReference type="ARBA" id="ARBA00022840"/>
    </source>
</evidence>
<dbReference type="Proteomes" id="UP000001514">
    <property type="component" value="Unassembled WGS sequence"/>
</dbReference>
<keyword evidence="6" id="KW-1185">Reference proteome</keyword>
<accession>D8S0U7</accession>
<keyword evidence="1" id="KW-0808">Transferase</keyword>
<dbReference type="InterPro" id="IPR011009">
    <property type="entry name" value="Kinase-like_dom_sf"/>
</dbReference>
<dbReference type="KEGG" id="smo:SELMODRAFT_416930"/>
<keyword evidence="4" id="KW-0067">ATP-binding</keyword>
<evidence type="ECO:0000256" key="2">
    <source>
        <dbReference type="ARBA" id="ARBA00022741"/>
    </source>
</evidence>
<evidence type="ECO:0000256" key="1">
    <source>
        <dbReference type="ARBA" id="ARBA00022679"/>
    </source>
</evidence>
<reference evidence="5 6" key="1">
    <citation type="journal article" date="2011" name="Science">
        <title>The Selaginella genome identifies genetic changes associated with the evolution of vascular plants.</title>
        <authorList>
            <person name="Banks J.A."/>
            <person name="Nishiyama T."/>
            <person name="Hasebe M."/>
            <person name="Bowman J.L."/>
            <person name="Gribskov M."/>
            <person name="dePamphilis C."/>
            <person name="Albert V.A."/>
            <person name="Aono N."/>
            <person name="Aoyama T."/>
            <person name="Ambrose B.A."/>
            <person name="Ashton N.W."/>
            <person name="Axtell M.J."/>
            <person name="Barker E."/>
            <person name="Barker M.S."/>
            <person name="Bennetzen J.L."/>
            <person name="Bonawitz N.D."/>
            <person name="Chapple C."/>
            <person name="Cheng C."/>
            <person name="Correa L.G."/>
            <person name="Dacre M."/>
            <person name="DeBarry J."/>
            <person name="Dreyer I."/>
            <person name="Elias M."/>
            <person name="Engstrom E.M."/>
            <person name="Estelle M."/>
            <person name="Feng L."/>
            <person name="Finet C."/>
            <person name="Floyd S.K."/>
            <person name="Frommer W.B."/>
            <person name="Fujita T."/>
            <person name="Gramzow L."/>
            <person name="Gutensohn M."/>
            <person name="Harholt J."/>
            <person name="Hattori M."/>
            <person name="Heyl A."/>
            <person name="Hirai T."/>
            <person name="Hiwatashi Y."/>
            <person name="Ishikawa M."/>
            <person name="Iwata M."/>
            <person name="Karol K.G."/>
            <person name="Koehler B."/>
            <person name="Kolukisaoglu U."/>
            <person name="Kubo M."/>
            <person name="Kurata T."/>
            <person name="Lalonde S."/>
            <person name="Li K."/>
            <person name="Li Y."/>
            <person name="Litt A."/>
            <person name="Lyons E."/>
            <person name="Manning G."/>
            <person name="Maruyama T."/>
            <person name="Michael T.P."/>
            <person name="Mikami K."/>
            <person name="Miyazaki S."/>
            <person name="Morinaga S."/>
            <person name="Murata T."/>
            <person name="Mueller-Roeber B."/>
            <person name="Nelson D.R."/>
            <person name="Obara M."/>
            <person name="Oguri Y."/>
            <person name="Olmstead R.G."/>
            <person name="Onodera N."/>
            <person name="Petersen B.L."/>
            <person name="Pils B."/>
            <person name="Prigge M."/>
            <person name="Rensing S.A."/>
            <person name="Riano-Pachon D.M."/>
            <person name="Roberts A.W."/>
            <person name="Sato Y."/>
            <person name="Scheller H.V."/>
            <person name="Schulz B."/>
            <person name="Schulz C."/>
            <person name="Shakirov E.V."/>
            <person name="Shibagaki N."/>
            <person name="Shinohara N."/>
            <person name="Shippen D.E."/>
            <person name="Soerensen I."/>
            <person name="Sotooka R."/>
            <person name="Sugimoto N."/>
            <person name="Sugita M."/>
            <person name="Sumikawa N."/>
            <person name="Tanurdzic M."/>
            <person name="Theissen G."/>
            <person name="Ulvskov P."/>
            <person name="Wakazuki S."/>
            <person name="Weng J.K."/>
            <person name="Willats W.W."/>
            <person name="Wipf D."/>
            <person name="Wolf P.G."/>
            <person name="Yang L."/>
            <person name="Zimmer A.D."/>
            <person name="Zhu Q."/>
            <person name="Mitros T."/>
            <person name="Hellsten U."/>
            <person name="Loque D."/>
            <person name="Otillar R."/>
            <person name="Salamov A."/>
            <person name="Schmutz J."/>
            <person name="Shapiro H."/>
            <person name="Lindquist E."/>
            <person name="Lucas S."/>
            <person name="Rokhsar D."/>
            <person name="Grigoriev I.V."/>
        </authorList>
    </citation>
    <scope>NUCLEOTIDE SEQUENCE [LARGE SCALE GENOMIC DNA]</scope>
</reference>
<evidence type="ECO:0000256" key="3">
    <source>
        <dbReference type="ARBA" id="ARBA00022777"/>
    </source>
</evidence>
<organism evidence="6">
    <name type="scientific">Selaginella moellendorffii</name>
    <name type="common">Spikemoss</name>
    <dbReference type="NCBI Taxonomy" id="88036"/>
    <lineage>
        <taxon>Eukaryota</taxon>
        <taxon>Viridiplantae</taxon>
        <taxon>Streptophyta</taxon>
        <taxon>Embryophyta</taxon>
        <taxon>Tracheophyta</taxon>
        <taxon>Lycopodiopsida</taxon>
        <taxon>Selaginellales</taxon>
        <taxon>Selaginellaceae</taxon>
        <taxon>Selaginella</taxon>
    </lineage>
</organism>
<sequence>MGQDYEKARQPRKISIDQLRAKPLVLPHLKSRRYAELHHILTNESKNIVKGFIERGEVNNDAFLKASSGLIIFNMHIMLEDPILSPPARPPLSVKTNLLVKTDQHSGDKVTCFRPSTLAQQWISLQKEMTQESGEWVFEMNMLFPKGKQAYECQILQYDGITNTHECGVKFMIDPNMEKVLIKLKAWMSSWLAFSVMEQMVDGKTPRGELSSAAIYARNLTWKLKLKEKFKGCLPADVYSFGVLVLEIVSGRTNLDTTSEDMTHLLDHYHSDKLLELLDKRADNADDEQVISTQATASQRPAMSKVVAMLTGSEEVRVSSLLPGCFSVMEPRAPIEQRPLQQCQQQHDRD</sequence>
<keyword evidence="2" id="KW-0547">Nucleotide-binding</keyword>
<evidence type="ECO:0000313" key="6">
    <source>
        <dbReference type="Proteomes" id="UP000001514"/>
    </source>
</evidence>
<dbReference type="EMBL" id="GL377597">
    <property type="protein sequence ID" value="EFJ22109.1"/>
    <property type="molecule type" value="Genomic_DNA"/>
</dbReference>
<dbReference type="InterPro" id="IPR052059">
    <property type="entry name" value="CR_Ser/Thr_kinase"/>
</dbReference>
<evidence type="ECO:0008006" key="7">
    <source>
        <dbReference type="Google" id="ProtNLM"/>
    </source>
</evidence>
<gene>
    <name evidence="5" type="ORF">SELMODRAFT_416930</name>
</gene>
<dbReference type="SUPFAM" id="SSF56112">
    <property type="entry name" value="Protein kinase-like (PK-like)"/>
    <property type="match status" value="1"/>
</dbReference>
<proteinExistence type="predicted"/>
<dbReference type="AlphaFoldDB" id="D8S0U7"/>
<protein>
    <recommendedName>
        <fullName evidence="7">Serine-threonine/tyrosine-protein kinase catalytic domain-containing protein</fullName>
    </recommendedName>
</protein>
<dbReference type="HOGENOM" id="CLU_793206_0_0_1"/>
<dbReference type="PANTHER" id="PTHR47973">
    <property type="entry name" value="CYSTEINE-RICH RECEPTOR-LIKE PROTEIN KINASE 3"/>
    <property type="match status" value="1"/>
</dbReference>
<name>D8S0U7_SELML</name>
<dbReference type="InParanoid" id="D8S0U7"/>